<reference evidence="9" key="1">
    <citation type="submission" date="2022-06" db="EMBL/GenBank/DDBJ databases">
        <title>Solitalea sp. MAHUQ-68 isolated from rhizospheric soil.</title>
        <authorList>
            <person name="Huq M.A."/>
        </authorList>
    </citation>
    <scope>NUCLEOTIDE SEQUENCE</scope>
    <source>
        <strain evidence="9">MAHUQ-68</strain>
    </source>
</reference>
<dbReference type="Gene3D" id="3.55.50.30">
    <property type="match status" value="1"/>
</dbReference>
<comment type="similarity">
    <text evidence="7">Belongs to the TonB-dependent receptor family.</text>
</comment>
<protein>
    <submittedName>
        <fullName evidence="9">TonB-dependent receptor</fullName>
    </submittedName>
</protein>
<keyword evidence="10" id="KW-1185">Reference proteome</keyword>
<dbReference type="Gene3D" id="2.40.170.20">
    <property type="entry name" value="TonB-dependent receptor, beta-barrel domain"/>
    <property type="match status" value="1"/>
</dbReference>
<dbReference type="Pfam" id="PF07715">
    <property type="entry name" value="Plug"/>
    <property type="match status" value="1"/>
</dbReference>
<accession>A0A9X2JCX9</accession>
<evidence type="ECO:0000256" key="3">
    <source>
        <dbReference type="ARBA" id="ARBA00022452"/>
    </source>
</evidence>
<keyword evidence="6 7" id="KW-0998">Cell outer membrane</keyword>
<keyword evidence="9" id="KW-0675">Receptor</keyword>
<dbReference type="Pfam" id="PF13715">
    <property type="entry name" value="CarbopepD_reg_2"/>
    <property type="match status" value="1"/>
</dbReference>
<evidence type="ECO:0000256" key="1">
    <source>
        <dbReference type="ARBA" id="ARBA00004571"/>
    </source>
</evidence>
<dbReference type="InterPro" id="IPR023996">
    <property type="entry name" value="TonB-dep_OMP_SusC/RagA"/>
</dbReference>
<feature type="domain" description="Secretin/TonB short N-terminal" evidence="8">
    <location>
        <begin position="66"/>
        <end position="118"/>
    </location>
</feature>
<dbReference type="InterPro" id="IPR012910">
    <property type="entry name" value="Plug_dom"/>
</dbReference>
<keyword evidence="3 7" id="KW-1134">Transmembrane beta strand</keyword>
<dbReference type="Pfam" id="PF07660">
    <property type="entry name" value="STN"/>
    <property type="match status" value="1"/>
</dbReference>
<dbReference type="PROSITE" id="PS52016">
    <property type="entry name" value="TONB_DEPENDENT_REC_3"/>
    <property type="match status" value="1"/>
</dbReference>
<proteinExistence type="inferred from homology"/>
<dbReference type="InterPro" id="IPR008969">
    <property type="entry name" value="CarboxyPept-like_regulatory"/>
</dbReference>
<dbReference type="RefSeq" id="WP_252588198.1">
    <property type="nucleotide sequence ID" value="NZ_JAMWYS010000036.1"/>
</dbReference>
<dbReference type="Gene3D" id="2.170.130.10">
    <property type="entry name" value="TonB-dependent receptor, plug domain"/>
    <property type="match status" value="1"/>
</dbReference>
<keyword evidence="4 7" id="KW-0812">Transmembrane</keyword>
<dbReference type="Proteomes" id="UP001155182">
    <property type="component" value="Unassembled WGS sequence"/>
</dbReference>
<evidence type="ECO:0000256" key="4">
    <source>
        <dbReference type="ARBA" id="ARBA00022692"/>
    </source>
</evidence>
<evidence type="ECO:0000259" key="8">
    <source>
        <dbReference type="SMART" id="SM00965"/>
    </source>
</evidence>
<comment type="subcellular location">
    <subcellularLocation>
        <location evidence="1 7">Cell outer membrane</location>
        <topology evidence="1 7">Multi-pass membrane protein</topology>
    </subcellularLocation>
</comment>
<dbReference type="Gene3D" id="2.60.40.1120">
    <property type="entry name" value="Carboxypeptidase-like, regulatory domain"/>
    <property type="match status" value="1"/>
</dbReference>
<evidence type="ECO:0000313" key="10">
    <source>
        <dbReference type="Proteomes" id="UP001155182"/>
    </source>
</evidence>
<keyword evidence="5 7" id="KW-0472">Membrane</keyword>
<name>A0A9X2JCX9_9SPHI</name>
<dbReference type="InterPro" id="IPR037066">
    <property type="entry name" value="Plug_dom_sf"/>
</dbReference>
<gene>
    <name evidence="9" type="ORF">NF867_11775</name>
</gene>
<dbReference type="SUPFAM" id="SSF56935">
    <property type="entry name" value="Porins"/>
    <property type="match status" value="1"/>
</dbReference>
<keyword evidence="2 7" id="KW-0813">Transport</keyword>
<sequence length="1102" mass="119695">MQKIIKNYFNPKKEGKKVGFKCMLIILLVATFNLGTAFSQSQNLSLDFDNTPITEVFKAIEAKTSYRFFYQREQLDVNRKVSLHVKNKSVQEVLNSLFGGSNVNFTIQKDNLILLKTVQANQGIKEESRKVTGIITDEEGIALPGVGVSVKKSTIGATTDVNGKYEITVPSSESVLIFSYLGMATQEVRVGGNTTINIKLLSNAIGLKEVVVAVGYGSVNKKDLTGSVATINNKDFNKGTAVNPVDLIQGRMPGINVVNNGGEPGAGASVRIRGSNSVRSGQDPLYVVDGVPLDITDVQPSGATISGTGSAATKNPLNFLNPDDIESMDVLKDASATAIYGSRGANGVILITTKKGKSGKGVLTYSASTSVAELPKQLDLLNAEEFLSFRADKGLTGADYGSNTNWQNQIYRTARTQSHNLSYGGGNDKGSYRASLSYLDQEGIIKKTGLEKYTGRFNVIQNLINDKLRLEANLTAARTGDQRVPIGETGGFEGDVILSSLKLNPTLPVYNQDGTFKQMSADVRNPLAMIDLTSDNNQTDRVMGNISGSFEIIKGLKYKINLAADQSKASRKVMQNQNLIYLTNKGTVDISDVSLSSNLIENYLTYDFNINENNRFNVLGGHSYQQFKIYTYRFTEDGFTITDFDYINNLALGNFKAATVGSSITKNALQSFFGRVNYTLNNKYLVTATLRSDGSTKFGANNKYGLFPSASVAWKLNEEEFVKNLGVFSNLKMRLGWGITGNQEIPNKISQILLGSSSSGNNAILDGSAKNVTSGITLTRTPNPDIRWETTNQVNAGLDFGFLNGRITGTIDYFDKTTSDVLLQVFSVAPAPTTTVWSNVPNMKIKNRGFELGLTGIIVNNKSLTWDAGVNFTTIKNEVSGLPMSQITTGAPSGPGITGFSSQVIKNGYPIGTFWGRKFLGFDELGNSLFEKDANGVEIQQSLGSALPKLTYGFNTSVSYKGLDLVVNLNGVYGNKIYNNVANIMNQNTLISKEWNATKEAAQSTENSNGTLTYSSRFIEDGSFLRLSNATLGYTVNVKNINWLSKLRFSVTGNNLFVITDYSGYDPEVNADHSASGVPSMGIDWTTYPKARTVVFGVNVEF</sequence>
<dbReference type="EMBL" id="JAMWYS010000036">
    <property type="protein sequence ID" value="MCO4293543.1"/>
    <property type="molecule type" value="Genomic_DNA"/>
</dbReference>
<evidence type="ECO:0000256" key="5">
    <source>
        <dbReference type="ARBA" id="ARBA00023136"/>
    </source>
</evidence>
<dbReference type="NCBIfam" id="TIGR04057">
    <property type="entry name" value="SusC_RagA_signa"/>
    <property type="match status" value="1"/>
</dbReference>
<evidence type="ECO:0000256" key="7">
    <source>
        <dbReference type="PROSITE-ProRule" id="PRU01360"/>
    </source>
</evidence>
<comment type="caution">
    <text evidence="9">The sequence shown here is derived from an EMBL/GenBank/DDBJ whole genome shotgun (WGS) entry which is preliminary data.</text>
</comment>
<dbReference type="SMART" id="SM00965">
    <property type="entry name" value="STN"/>
    <property type="match status" value="1"/>
</dbReference>
<dbReference type="NCBIfam" id="TIGR04056">
    <property type="entry name" value="OMP_RagA_SusC"/>
    <property type="match status" value="1"/>
</dbReference>
<dbReference type="AlphaFoldDB" id="A0A9X2JCX9"/>
<dbReference type="InterPro" id="IPR036942">
    <property type="entry name" value="Beta-barrel_TonB_sf"/>
</dbReference>
<dbReference type="InterPro" id="IPR039426">
    <property type="entry name" value="TonB-dep_rcpt-like"/>
</dbReference>
<dbReference type="InterPro" id="IPR023997">
    <property type="entry name" value="TonB-dep_OMP_SusC/RagA_CS"/>
</dbReference>
<dbReference type="SUPFAM" id="SSF49464">
    <property type="entry name" value="Carboxypeptidase regulatory domain-like"/>
    <property type="match status" value="1"/>
</dbReference>
<evidence type="ECO:0000256" key="2">
    <source>
        <dbReference type="ARBA" id="ARBA00022448"/>
    </source>
</evidence>
<evidence type="ECO:0000313" key="9">
    <source>
        <dbReference type="EMBL" id="MCO4293543.1"/>
    </source>
</evidence>
<dbReference type="GO" id="GO:0009279">
    <property type="term" value="C:cell outer membrane"/>
    <property type="evidence" value="ECO:0007669"/>
    <property type="project" value="UniProtKB-SubCell"/>
</dbReference>
<evidence type="ECO:0000256" key="6">
    <source>
        <dbReference type="ARBA" id="ARBA00023237"/>
    </source>
</evidence>
<dbReference type="InterPro" id="IPR011662">
    <property type="entry name" value="Secretin/TonB_short_N"/>
</dbReference>
<organism evidence="9 10">
    <name type="scientific">Solitalea agri</name>
    <dbReference type="NCBI Taxonomy" id="2953739"/>
    <lineage>
        <taxon>Bacteria</taxon>
        <taxon>Pseudomonadati</taxon>
        <taxon>Bacteroidota</taxon>
        <taxon>Sphingobacteriia</taxon>
        <taxon>Sphingobacteriales</taxon>
        <taxon>Sphingobacteriaceae</taxon>
        <taxon>Solitalea</taxon>
    </lineage>
</organism>